<sequence>MKLIMRYLKPFAGVVVLCIVLLFGQAMSDLSLPTLMSEIVTNGIQNGGIVEKAPKAISENGMTFITAFMTEENKQQFLNAYQLIDKDSEDANTYRKDYELLNQESIYVEKSLSKEELVPIEDSYGKAALAFVTMIQKQMEQQGGQTTEATTTDNANENFAGMTTDNLYEILPMIQAMPKEAMGTFIQTASDSDSFLHAQMGSLFTKMFYEELGVNLNHLQRTYIISTGIKMLAITFAGVIAAIAVGFLASRMSARVAQRMRRDVFSKVESFSSAEYDKFSTASLITRTTNDIQQVQMLIGMGVRMMCYAPIMGIGGIIFAVNKSVSLSWIIAVAVLILLGLIAIIFGIALPKFKSLQKLIDRLNLVSRENLSGMMVIRAFGNEGYEENRFEVANGELSKTNRFVQRTMSFMMPAMMLIMNCVTLVIVWSGSHAIAESTLQIGDMLAFMQYAMQIIMAFLMIAMMFIMVPRASVSAVRIREVLDTELEINDKKKTVSLIEEAKKNGKNVQGKIKFNDVSFRYNNAESDVLANISFTAKPGETTAFIGSTGSGKSTLINLVPRFYDVTKGNIEIDGVDIRDLKQEELRDLIGYVPQKGVLFTGDIESNIRYGKELAEIPEIDKAIEVAQAKDFVESTEEGIKTPIAQGGTNVSGGQKQRLSIARALVKKPPIYIFDDSFSALDFKTDSALRAALKKFTSDATVLIVAQRVSTIMNAEQIIVLDEGKVVGIGTHKELLATCKEYQEIAESQLSKEELA</sequence>
<dbReference type="GO" id="GO:0016887">
    <property type="term" value="F:ATP hydrolysis activity"/>
    <property type="evidence" value="ECO:0007669"/>
    <property type="project" value="InterPro"/>
</dbReference>
<keyword evidence="6 12" id="KW-0067">ATP-binding</keyword>
<dbReference type="Gene3D" id="1.20.1560.10">
    <property type="entry name" value="ABC transporter type 1, transmembrane domain"/>
    <property type="match status" value="1"/>
</dbReference>
<protein>
    <submittedName>
        <fullName evidence="12">ABC transporter ATP-binding protein</fullName>
    </submittedName>
</protein>
<dbReference type="Proteomes" id="UP000262969">
    <property type="component" value="Unassembled WGS sequence"/>
</dbReference>
<dbReference type="SUPFAM" id="SSF90123">
    <property type="entry name" value="ABC transporter transmembrane region"/>
    <property type="match status" value="1"/>
</dbReference>
<dbReference type="InterPro" id="IPR011527">
    <property type="entry name" value="ABC1_TM_dom"/>
</dbReference>
<evidence type="ECO:0000256" key="9">
    <source>
        <dbReference type="SAM" id="Phobius"/>
    </source>
</evidence>
<gene>
    <name evidence="12" type="ORF">DHW61_08555</name>
</gene>
<keyword evidence="2" id="KW-0813">Transport</keyword>
<feature type="domain" description="ABC transmembrane type-1" evidence="11">
    <location>
        <begin position="200"/>
        <end position="470"/>
    </location>
</feature>
<keyword evidence="5" id="KW-0547">Nucleotide-binding</keyword>
<dbReference type="Gene3D" id="3.40.50.300">
    <property type="entry name" value="P-loop containing nucleotide triphosphate hydrolases"/>
    <property type="match status" value="1"/>
</dbReference>
<evidence type="ECO:0000256" key="6">
    <source>
        <dbReference type="ARBA" id="ARBA00022840"/>
    </source>
</evidence>
<dbReference type="AlphaFoldDB" id="A0A3D2X5R8"/>
<keyword evidence="3" id="KW-1003">Cell membrane</keyword>
<dbReference type="InterPro" id="IPR036640">
    <property type="entry name" value="ABC1_TM_sf"/>
</dbReference>
<keyword evidence="4 9" id="KW-0812">Transmembrane</keyword>
<dbReference type="PANTHER" id="PTHR43394:SF1">
    <property type="entry name" value="ATP-BINDING CASSETTE SUB-FAMILY B MEMBER 10, MITOCHONDRIAL"/>
    <property type="match status" value="1"/>
</dbReference>
<proteinExistence type="predicted"/>
<feature type="transmembrane region" description="Helical" evidence="9">
    <location>
        <begin position="450"/>
        <end position="469"/>
    </location>
</feature>
<dbReference type="PROSITE" id="PS50893">
    <property type="entry name" value="ABC_TRANSPORTER_2"/>
    <property type="match status" value="1"/>
</dbReference>
<evidence type="ECO:0000259" key="11">
    <source>
        <dbReference type="PROSITE" id="PS50929"/>
    </source>
</evidence>
<accession>A0A3D2X5R8</accession>
<comment type="subcellular location">
    <subcellularLocation>
        <location evidence="1">Cell membrane</location>
        <topology evidence="1">Multi-pass membrane protein</topology>
    </subcellularLocation>
</comment>
<feature type="transmembrane region" description="Helical" evidence="9">
    <location>
        <begin position="231"/>
        <end position="252"/>
    </location>
</feature>
<evidence type="ECO:0000256" key="3">
    <source>
        <dbReference type="ARBA" id="ARBA00022475"/>
    </source>
</evidence>
<keyword evidence="7 9" id="KW-1133">Transmembrane helix</keyword>
<evidence type="ECO:0000259" key="10">
    <source>
        <dbReference type="PROSITE" id="PS50893"/>
    </source>
</evidence>
<keyword evidence="8 9" id="KW-0472">Membrane</keyword>
<dbReference type="Pfam" id="PF00005">
    <property type="entry name" value="ABC_tran"/>
    <property type="match status" value="1"/>
</dbReference>
<feature type="transmembrane region" description="Helical" evidence="9">
    <location>
        <begin position="410"/>
        <end position="430"/>
    </location>
</feature>
<comment type="caution">
    <text evidence="12">The sequence shown here is derived from an EMBL/GenBank/DDBJ whole genome shotgun (WGS) entry which is preliminary data.</text>
</comment>
<dbReference type="CDD" id="cd18548">
    <property type="entry name" value="ABC_6TM_Tm287_like"/>
    <property type="match status" value="1"/>
</dbReference>
<dbReference type="GO" id="GO:0015421">
    <property type="term" value="F:ABC-type oligopeptide transporter activity"/>
    <property type="evidence" value="ECO:0007669"/>
    <property type="project" value="TreeGrafter"/>
</dbReference>
<dbReference type="InterPro" id="IPR027417">
    <property type="entry name" value="P-loop_NTPase"/>
</dbReference>
<dbReference type="GO" id="GO:0005524">
    <property type="term" value="F:ATP binding"/>
    <property type="evidence" value="ECO:0007669"/>
    <property type="project" value="UniProtKB-KW"/>
</dbReference>
<evidence type="ECO:0000256" key="1">
    <source>
        <dbReference type="ARBA" id="ARBA00004651"/>
    </source>
</evidence>
<dbReference type="InterPro" id="IPR017871">
    <property type="entry name" value="ABC_transporter-like_CS"/>
</dbReference>
<evidence type="ECO:0000313" key="12">
    <source>
        <dbReference type="EMBL" id="HCL02452.1"/>
    </source>
</evidence>
<feature type="transmembrane region" description="Helical" evidence="9">
    <location>
        <begin position="297"/>
        <end position="321"/>
    </location>
</feature>
<dbReference type="PANTHER" id="PTHR43394">
    <property type="entry name" value="ATP-DEPENDENT PERMEASE MDL1, MITOCHONDRIAL"/>
    <property type="match status" value="1"/>
</dbReference>
<dbReference type="PROSITE" id="PS50929">
    <property type="entry name" value="ABC_TM1F"/>
    <property type="match status" value="1"/>
</dbReference>
<dbReference type="InterPro" id="IPR003439">
    <property type="entry name" value="ABC_transporter-like_ATP-bd"/>
</dbReference>
<dbReference type="SUPFAM" id="SSF52540">
    <property type="entry name" value="P-loop containing nucleoside triphosphate hydrolases"/>
    <property type="match status" value="1"/>
</dbReference>
<reference evidence="12 13" key="1">
    <citation type="journal article" date="2018" name="Nat. Biotechnol.">
        <title>A standardized bacterial taxonomy based on genome phylogeny substantially revises the tree of life.</title>
        <authorList>
            <person name="Parks D.H."/>
            <person name="Chuvochina M."/>
            <person name="Waite D.W."/>
            <person name="Rinke C."/>
            <person name="Skarshewski A."/>
            <person name="Chaumeil P.A."/>
            <person name="Hugenholtz P."/>
        </authorList>
    </citation>
    <scope>NUCLEOTIDE SEQUENCE [LARGE SCALE GENOMIC DNA]</scope>
    <source>
        <strain evidence="12">UBA11728</strain>
    </source>
</reference>
<feature type="domain" description="ABC transporter" evidence="10">
    <location>
        <begin position="512"/>
        <end position="747"/>
    </location>
</feature>
<organism evidence="12 13">
    <name type="scientific">Lachnoclostridium phytofermentans</name>
    <dbReference type="NCBI Taxonomy" id="66219"/>
    <lineage>
        <taxon>Bacteria</taxon>
        <taxon>Bacillati</taxon>
        <taxon>Bacillota</taxon>
        <taxon>Clostridia</taxon>
        <taxon>Lachnospirales</taxon>
        <taxon>Lachnospiraceae</taxon>
    </lineage>
</organism>
<dbReference type="InterPro" id="IPR003593">
    <property type="entry name" value="AAA+_ATPase"/>
</dbReference>
<dbReference type="GO" id="GO:0005886">
    <property type="term" value="C:plasma membrane"/>
    <property type="evidence" value="ECO:0007669"/>
    <property type="project" value="UniProtKB-SubCell"/>
</dbReference>
<evidence type="ECO:0000256" key="2">
    <source>
        <dbReference type="ARBA" id="ARBA00022448"/>
    </source>
</evidence>
<dbReference type="EMBL" id="DPVV01000282">
    <property type="protein sequence ID" value="HCL02452.1"/>
    <property type="molecule type" value="Genomic_DNA"/>
</dbReference>
<dbReference type="InterPro" id="IPR039421">
    <property type="entry name" value="Type_1_exporter"/>
</dbReference>
<evidence type="ECO:0000256" key="5">
    <source>
        <dbReference type="ARBA" id="ARBA00022741"/>
    </source>
</evidence>
<evidence type="ECO:0000313" key="13">
    <source>
        <dbReference type="Proteomes" id="UP000262969"/>
    </source>
</evidence>
<evidence type="ECO:0000256" key="4">
    <source>
        <dbReference type="ARBA" id="ARBA00022692"/>
    </source>
</evidence>
<evidence type="ECO:0000256" key="7">
    <source>
        <dbReference type="ARBA" id="ARBA00022989"/>
    </source>
</evidence>
<evidence type="ECO:0000256" key="8">
    <source>
        <dbReference type="ARBA" id="ARBA00023136"/>
    </source>
</evidence>
<feature type="transmembrane region" description="Helical" evidence="9">
    <location>
        <begin position="327"/>
        <end position="350"/>
    </location>
</feature>
<dbReference type="PROSITE" id="PS00211">
    <property type="entry name" value="ABC_TRANSPORTER_1"/>
    <property type="match status" value="1"/>
</dbReference>
<dbReference type="Pfam" id="PF00664">
    <property type="entry name" value="ABC_membrane"/>
    <property type="match status" value="1"/>
</dbReference>
<name>A0A3D2X5R8_9FIRM</name>
<dbReference type="FunFam" id="3.40.50.300:FF:000854">
    <property type="entry name" value="Multidrug ABC transporter ATP-binding protein"/>
    <property type="match status" value="1"/>
</dbReference>
<dbReference type="SMART" id="SM00382">
    <property type="entry name" value="AAA"/>
    <property type="match status" value="1"/>
</dbReference>